<evidence type="ECO:0000256" key="1">
    <source>
        <dbReference type="ARBA" id="ARBA00001946"/>
    </source>
</evidence>
<dbReference type="SFLD" id="SFLDS00001">
    <property type="entry name" value="Enolase"/>
    <property type="match status" value="1"/>
</dbReference>
<dbReference type="PANTHER" id="PTHR13794:SF58">
    <property type="entry name" value="MITOCHONDRIAL ENOLASE SUPERFAMILY MEMBER 1"/>
    <property type="match status" value="1"/>
</dbReference>
<dbReference type="CDD" id="cd03316">
    <property type="entry name" value="MR_like"/>
    <property type="match status" value="1"/>
</dbReference>
<dbReference type="Proteomes" id="UP000295431">
    <property type="component" value="Unassembled WGS sequence"/>
</dbReference>
<gene>
    <name evidence="5" type="ORF">E1284_12080</name>
</gene>
<keyword evidence="6" id="KW-1185">Reference proteome</keyword>
<dbReference type="SUPFAM" id="SSF51604">
    <property type="entry name" value="Enolase C-terminal domain-like"/>
    <property type="match status" value="1"/>
</dbReference>
<protein>
    <submittedName>
        <fullName evidence="5">Mandelate racemase/muconate lactonizing enzyme family protein</fullName>
    </submittedName>
</protein>
<name>A0A4R4P8P9_9ACTN</name>
<comment type="cofactor">
    <cofactor evidence="1">
        <name>Mg(2+)</name>
        <dbReference type="ChEBI" id="CHEBI:18420"/>
    </cofactor>
</comment>
<dbReference type="GO" id="GO:0016836">
    <property type="term" value="F:hydro-lyase activity"/>
    <property type="evidence" value="ECO:0007669"/>
    <property type="project" value="TreeGrafter"/>
</dbReference>
<organism evidence="5 6">
    <name type="scientific">Actinomadura bangladeshensis</name>
    <dbReference type="NCBI Taxonomy" id="453573"/>
    <lineage>
        <taxon>Bacteria</taxon>
        <taxon>Bacillati</taxon>
        <taxon>Actinomycetota</taxon>
        <taxon>Actinomycetes</taxon>
        <taxon>Streptosporangiales</taxon>
        <taxon>Thermomonosporaceae</taxon>
        <taxon>Actinomadura</taxon>
    </lineage>
</organism>
<proteinExistence type="predicted"/>
<dbReference type="Pfam" id="PF02746">
    <property type="entry name" value="MR_MLE_N"/>
    <property type="match status" value="1"/>
</dbReference>
<feature type="domain" description="Mandelate racemase/muconate lactonizing enzyme C-terminal" evidence="4">
    <location>
        <begin position="165"/>
        <end position="263"/>
    </location>
</feature>
<evidence type="ECO:0000313" key="5">
    <source>
        <dbReference type="EMBL" id="TDC16592.1"/>
    </source>
</evidence>
<dbReference type="Gene3D" id="3.30.390.10">
    <property type="entry name" value="Enolase-like, N-terminal domain"/>
    <property type="match status" value="1"/>
</dbReference>
<evidence type="ECO:0000256" key="2">
    <source>
        <dbReference type="ARBA" id="ARBA00022723"/>
    </source>
</evidence>
<keyword evidence="3" id="KW-0460">Magnesium</keyword>
<dbReference type="InterPro" id="IPR036849">
    <property type="entry name" value="Enolase-like_C_sf"/>
</dbReference>
<evidence type="ECO:0000313" key="6">
    <source>
        <dbReference type="Proteomes" id="UP000295431"/>
    </source>
</evidence>
<dbReference type="InterPro" id="IPR013341">
    <property type="entry name" value="Mandelate_racemase_N_dom"/>
</dbReference>
<dbReference type="InterPro" id="IPR013342">
    <property type="entry name" value="Mandelate_racemase_C"/>
</dbReference>
<dbReference type="PANTHER" id="PTHR13794">
    <property type="entry name" value="ENOLASE SUPERFAMILY, MANDELATE RACEMASE"/>
    <property type="match status" value="1"/>
</dbReference>
<reference evidence="5 6" key="1">
    <citation type="submission" date="2019-03" db="EMBL/GenBank/DDBJ databases">
        <title>Draft genome sequences of novel Actinobacteria.</title>
        <authorList>
            <person name="Sahin N."/>
            <person name="Ay H."/>
            <person name="Saygin H."/>
        </authorList>
    </citation>
    <scope>NUCLEOTIDE SEQUENCE [LARGE SCALE GENOMIC DNA]</scope>
    <source>
        <strain evidence="5 6">DSM 45347</strain>
    </source>
</reference>
<dbReference type="SUPFAM" id="SSF54826">
    <property type="entry name" value="Enolase N-terminal domain-like"/>
    <property type="match status" value="1"/>
</dbReference>
<keyword evidence="2" id="KW-0479">Metal-binding</keyword>
<evidence type="ECO:0000259" key="4">
    <source>
        <dbReference type="SMART" id="SM00922"/>
    </source>
</evidence>
<dbReference type="OrthoDB" id="9802699at2"/>
<evidence type="ECO:0000256" key="3">
    <source>
        <dbReference type="ARBA" id="ARBA00022842"/>
    </source>
</evidence>
<accession>A0A4R4P8P9</accession>
<dbReference type="GO" id="GO:0016052">
    <property type="term" value="P:carbohydrate catabolic process"/>
    <property type="evidence" value="ECO:0007669"/>
    <property type="project" value="TreeGrafter"/>
</dbReference>
<comment type="caution">
    <text evidence="5">The sequence shown here is derived from an EMBL/GenBank/DDBJ whole genome shotgun (WGS) entry which is preliminary data.</text>
</comment>
<dbReference type="InterPro" id="IPR029017">
    <property type="entry name" value="Enolase-like_N"/>
</dbReference>
<dbReference type="InterPro" id="IPR029065">
    <property type="entry name" value="Enolase_C-like"/>
</dbReference>
<dbReference type="GO" id="GO:0000287">
    <property type="term" value="F:magnesium ion binding"/>
    <property type="evidence" value="ECO:0007669"/>
    <property type="project" value="TreeGrafter"/>
</dbReference>
<dbReference type="EMBL" id="SMJW01000047">
    <property type="protein sequence ID" value="TDC16592.1"/>
    <property type="molecule type" value="Genomic_DNA"/>
</dbReference>
<dbReference type="AlphaFoldDB" id="A0A4R4P8P9"/>
<dbReference type="SMART" id="SM00922">
    <property type="entry name" value="MR_MLE"/>
    <property type="match status" value="1"/>
</dbReference>
<dbReference type="Gene3D" id="3.20.20.120">
    <property type="entry name" value="Enolase-like C-terminal domain"/>
    <property type="match status" value="1"/>
</dbReference>
<dbReference type="InterPro" id="IPR046945">
    <property type="entry name" value="RHMD-like"/>
</dbReference>
<dbReference type="Pfam" id="PF13378">
    <property type="entry name" value="MR_MLE_C"/>
    <property type="match status" value="1"/>
</dbReference>
<sequence>MTGETVQATAAPSNISADDLVIEAIEVIPVRVPLVKTYQGSNYSMTNRCTIVTRVHTRNGLVSEVYNGDTDAEQAVIVDIIRNEIVPHLLGRTALSVEACWEAMLPPTYDILRDRSLALQAIACLDSALWDLVGKALGIPLFRLWGGYRDRLPAICIGGYYSDDEADIARQIEWYRELGFAGCKFKVGRLSPAEDAHRTRLARKAGGDDFVLMVDANQGYTRQEAIEFARLTEDLGLRWFEEPVRWLNDRLSMRDVRLTTGVRVTAGQSEDTRAGLRDLISAGAVDACNADASWIGGPSEWRRVAALASMFEVEMAHHEEPQVSAHLLASIPHGTYLETFDPDRDPIFWNLIANRAPFAGGDYAVPEGPGFGLELDWDYISRYRSEPAS</sequence>